<dbReference type="PANTHER" id="PTHR11011:SF45">
    <property type="entry name" value="FATTY ACYL-COA REDUCTASE CG8306-RELATED"/>
    <property type="match status" value="1"/>
</dbReference>
<dbReference type="CDD" id="cd05236">
    <property type="entry name" value="FAR-N_SDR_e"/>
    <property type="match status" value="1"/>
</dbReference>
<keyword evidence="4" id="KW-0521">NADP</keyword>
<dbReference type="GO" id="GO:0080019">
    <property type="term" value="F:alcohol-forming very long-chain fatty acyl-CoA reductase activity"/>
    <property type="evidence" value="ECO:0007669"/>
    <property type="project" value="InterPro"/>
</dbReference>
<keyword evidence="3 4" id="KW-0443">Lipid metabolism</keyword>
<dbReference type="GO" id="GO:0035336">
    <property type="term" value="P:long-chain fatty-acyl-CoA metabolic process"/>
    <property type="evidence" value="ECO:0007669"/>
    <property type="project" value="TreeGrafter"/>
</dbReference>
<dbReference type="PANTHER" id="PTHR11011">
    <property type="entry name" value="MALE STERILITY PROTEIN 2-RELATED"/>
    <property type="match status" value="1"/>
</dbReference>
<dbReference type="Proteomes" id="UP000663760">
    <property type="component" value="Chromosome 5"/>
</dbReference>
<dbReference type="EC" id="1.2.1.84" evidence="4"/>
<keyword evidence="2 4" id="KW-0444">Lipid biosynthesis</keyword>
<evidence type="ECO:0000256" key="4">
    <source>
        <dbReference type="RuleBase" id="RU363097"/>
    </source>
</evidence>
<organism evidence="7">
    <name type="scientific">Spirodela intermedia</name>
    <name type="common">Intermediate duckweed</name>
    <dbReference type="NCBI Taxonomy" id="51605"/>
    <lineage>
        <taxon>Eukaryota</taxon>
        <taxon>Viridiplantae</taxon>
        <taxon>Streptophyta</taxon>
        <taxon>Embryophyta</taxon>
        <taxon>Tracheophyta</taxon>
        <taxon>Spermatophyta</taxon>
        <taxon>Magnoliopsida</taxon>
        <taxon>Liliopsida</taxon>
        <taxon>Araceae</taxon>
        <taxon>Lemnoideae</taxon>
        <taxon>Spirodela</taxon>
    </lineage>
</organism>
<evidence type="ECO:0000259" key="5">
    <source>
        <dbReference type="Pfam" id="PF03015"/>
    </source>
</evidence>
<reference evidence="7" key="1">
    <citation type="submission" date="2019-12" db="EMBL/GenBank/DDBJ databases">
        <authorList>
            <person name="Scholz U."/>
            <person name="Mascher M."/>
            <person name="Fiebig A."/>
        </authorList>
    </citation>
    <scope>NUCLEOTIDE SEQUENCE</scope>
</reference>
<evidence type="ECO:0000313" key="9">
    <source>
        <dbReference type="Proteomes" id="UP000663760"/>
    </source>
</evidence>
<dbReference type="InterPro" id="IPR033640">
    <property type="entry name" value="FAR_C"/>
</dbReference>
<feature type="domain" description="Thioester reductase (TE)" evidence="6">
    <location>
        <begin position="78"/>
        <end position="382"/>
    </location>
</feature>
<dbReference type="InterPro" id="IPR013120">
    <property type="entry name" value="FAR_NAD-bd"/>
</dbReference>
<dbReference type="SUPFAM" id="SSF51735">
    <property type="entry name" value="NAD(P)-binding Rossmann-fold domains"/>
    <property type="match status" value="1"/>
</dbReference>
<gene>
    <name evidence="7" type="ORF">SI7747_05006273</name>
    <name evidence="8" type="ORF">SI8410_05006836</name>
</gene>
<feature type="domain" description="Fatty acyl-CoA reductase C-terminal" evidence="5">
    <location>
        <begin position="483"/>
        <end position="555"/>
    </location>
</feature>
<dbReference type="EMBL" id="LR743592">
    <property type="protein sequence ID" value="CAA2620104.1"/>
    <property type="molecule type" value="Genomic_DNA"/>
</dbReference>
<keyword evidence="4" id="KW-0560">Oxidoreductase</keyword>
<protein>
    <recommendedName>
        <fullName evidence="4">Fatty acyl-CoA reductase</fullName>
        <ecNumber evidence="4">1.2.1.84</ecNumber>
    </recommendedName>
</protein>
<dbReference type="EMBL" id="LR746268">
    <property type="protein sequence ID" value="CAA7396173.1"/>
    <property type="molecule type" value="Genomic_DNA"/>
</dbReference>
<sequence>MVSCCSMAGKVASCAGAPVAFTAKAAVSSTPTQISSPFGNSLEAAEQLSYREMIGGAANAEVSGLGIVDFLRGKCLLVTGGTGFLGKVLIEKILRVAPDVGNIYLLIQAKNKEAAMRRLKSEVINSELFRLLREIHGEGYQAFMEQKLVPVAGNVRQPDLGISLESIDEIVAAVDIIVNSAANTTFDERYDVALDINTVGPCRLMSLARRCEKVELFLQVSTAYVNGQRRGKILEKPFSMGDTIASEMVDTPKSTPKLDVKAELRLAAESAAATFPVNDLAQEMKNLGLERARIHGWQDTYAFTKAMGEMVVNSMRGDIPVVTIRPSVIESTYREPFPGWMEGNRMMDPIILYYGKGQLTGFLADPEGVLDVVPADMVVNAMLATMAKHGGGRGPGVHVYHMASSVVNPLVFSELAASLFDHFSASPYVDATGRQIQVDRIKLFLDADDFSSHMAADAADRSQRAALKSSSHSEALSLRLKHISKKSLAQADHLAKIYSPYTFYAGRFDNTNTTKLLEEMSEEERRAFGFDVGAVRWKDYISTVHIPGLRRHVMKGRGGQVSG</sequence>
<dbReference type="AlphaFoldDB" id="A0A7I8ISA9"/>
<dbReference type="InterPro" id="IPR036291">
    <property type="entry name" value="NAD(P)-bd_dom_sf"/>
</dbReference>
<dbReference type="Pfam" id="PF03015">
    <property type="entry name" value="Sterile"/>
    <property type="match status" value="1"/>
</dbReference>
<evidence type="ECO:0000256" key="1">
    <source>
        <dbReference type="ARBA" id="ARBA00005928"/>
    </source>
</evidence>
<name>A0A7I8ISA9_SPIIN</name>
<evidence type="ECO:0000256" key="3">
    <source>
        <dbReference type="ARBA" id="ARBA00023098"/>
    </source>
</evidence>
<dbReference type="GO" id="GO:0010345">
    <property type="term" value="P:suberin biosynthetic process"/>
    <property type="evidence" value="ECO:0007669"/>
    <property type="project" value="TreeGrafter"/>
</dbReference>
<evidence type="ECO:0000313" key="8">
    <source>
        <dbReference type="EMBL" id="CAA7396173.1"/>
    </source>
</evidence>
<proteinExistence type="inferred from homology"/>
<evidence type="ECO:0000259" key="6">
    <source>
        <dbReference type="Pfam" id="PF07993"/>
    </source>
</evidence>
<comment type="catalytic activity">
    <reaction evidence="4">
        <text>a long-chain fatty acyl-CoA + 2 NADPH + 2 H(+) = a long-chain primary fatty alcohol + 2 NADP(+) + CoA</text>
        <dbReference type="Rhea" id="RHEA:52716"/>
        <dbReference type="ChEBI" id="CHEBI:15378"/>
        <dbReference type="ChEBI" id="CHEBI:57287"/>
        <dbReference type="ChEBI" id="CHEBI:57783"/>
        <dbReference type="ChEBI" id="CHEBI:58349"/>
        <dbReference type="ChEBI" id="CHEBI:77396"/>
        <dbReference type="ChEBI" id="CHEBI:83139"/>
        <dbReference type="EC" id="1.2.1.84"/>
    </reaction>
</comment>
<comment type="similarity">
    <text evidence="1 4">Belongs to the fatty acyl-CoA reductase family.</text>
</comment>
<dbReference type="InterPro" id="IPR026055">
    <property type="entry name" value="FAR"/>
</dbReference>
<dbReference type="GO" id="GO:0102965">
    <property type="term" value="F:alcohol-forming long-chain fatty acyl-CoA reductase activity"/>
    <property type="evidence" value="ECO:0007669"/>
    <property type="project" value="UniProtKB-EC"/>
</dbReference>
<accession>A0A7I8ISA9</accession>
<dbReference type="Pfam" id="PF07993">
    <property type="entry name" value="NAD_binding_4"/>
    <property type="match status" value="1"/>
</dbReference>
<dbReference type="Gene3D" id="3.40.50.720">
    <property type="entry name" value="NAD(P)-binding Rossmann-like Domain"/>
    <property type="match status" value="1"/>
</dbReference>
<dbReference type="OrthoDB" id="429813at2759"/>
<evidence type="ECO:0000313" key="7">
    <source>
        <dbReference type="EMBL" id="CAA2620104.1"/>
    </source>
</evidence>
<dbReference type="CDD" id="cd09071">
    <property type="entry name" value="FAR_C"/>
    <property type="match status" value="1"/>
</dbReference>
<keyword evidence="9" id="KW-1185">Reference proteome</keyword>
<evidence type="ECO:0000256" key="2">
    <source>
        <dbReference type="ARBA" id="ARBA00022516"/>
    </source>
</evidence>
<comment type="function">
    <text evidence="4">Catalyzes the reduction of fatty acyl-CoA to fatty alcohols.</text>
</comment>